<evidence type="ECO:0000256" key="3">
    <source>
        <dbReference type="ARBA" id="ARBA00022679"/>
    </source>
</evidence>
<dbReference type="PROSITE" id="PS51095">
    <property type="entry name" value="PTS_EIIA_TYPE_3"/>
    <property type="match status" value="1"/>
</dbReference>
<evidence type="ECO:0000256" key="1">
    <source>
        <dbReference type="ARBA" id="ARBA00022448"/>
    </source>
</evidence>
<keyword evidence="9" id="KW-1185">Reference proteome</keyword>
<dbReference type="GO" id="GO:0046872">
    <property type="term" value="F:metal ion binding"/>
    <property type="evidence" value="ECO:0007669"/>
    <property type="project" value="UniProtKB-KW"/>
</dbReference>
<evidence type="ECO:0000313" key="9">
    <source>
        <dbReference type="Proteomes" id="UP000607645"/>
    </source>
</evidence>
<protein>
    <submittedName>
        <fullName evidence="8">PTS lactose/cellobiose transporter subunit IIA</fullName>
    </submittedName>
</protein>
<dbReference type="GO" id="GO:0009401">
    <property type="term" value="P:phosphoenolpyruvate-dependent sugar phosphotransferase system"/>
    <property type="evidence" value="ECO:0007669"/>
    <property type="project" value="UniProtKB-KW"/>
</dbReference>
<evidence type="ECO:0000256" key="2">
    <source>
        <dbReference type="ARBA" id="ARBA00022597"/>
    </source>
</evidence>
<dbReference type="RefSeq" id="WP_155148855.1">
    <property type="nucleotide sequence ID" value="NZ_JACOPQ010000007.1"/>
</dbReference>
<keyword evidence="3" id="KW-0808">Transferase</keyword>
<accession>A0A8J6MGV2</accession>
<keyword evidence="1" id="KW-0813">Transport</keyword>
<dbReference type="PANTHER" id="PTHR34382:SF7">
    <property type="entry name" value="PTS SYSTEM N,N'-DIACETYLCHITOBIOSE-SPECIFIC EIIA COMPONENT"/>
    <property type="match status" value="1"/>
</dbReference>
<feature type="binding site" evidence="6">
    <location>
        <position position="78"/>
    </location>
    <ligand>
        <name>Mg(2+)</name>
        <dbReference type="ChEBI" id="CHEBI:18420"/>
        <note>ligand shared between all trimeric partners</note>
    </ligand>
</feature>
<dbReference type="Proteomes" id="UP000607645">
    <property type="component" value="Unassembled WGS sequence"/>
</dbReference>
<dbReference type="Pfam" id="PF02255">
    <property type="entry name" value="PTS_IIA"/>
    <property type="match status" value="1"/>
</dbReference>
<reference evidence="8" key="1">
    <citation type="submission" date="2020-08" db="EMBL/GenBank/DDBJ databases">
        <title>Genome public.</title>
        <authorList>
            <person name="Liu C."/>
            <person name="Sun Q."/>
        </authorList>
    </citation>
    <scope>NUCLEOTIDE SEQUENCE</scope>
    <source>
        <strain evidence="8">NSJ-52</strain>
    </source>
</reference>
<evidence type="ECO:0000313" key="8">
    <source>
        <dbReference type="EMBL" id="MBC5737493.1"/>
    </source>
</evidence>
<keyword evidence="4" id="KW-0598">Phosphotransferase system</keyword>
<dbReference type="InterPro" id="IPR003188">
    <property type="entry name" value="PTS_IIA_lac/cel"/>
</dbReference>
<dbReference type="GO" id="GO:0016740">
    <property type="term" value="F:transferase activity"/>
    <property type="evidence" value="ECO:0007669"/>
    <property type="project" value="UniProtKB-KW"/>
</dbReference>
<keyword evidence="6" id="KW-0460">Magnesium</keyword>
<evidence type="ECO:0000256" key="4">
    <source>
        <dbReference type="ARBA" id="ARBA00022683"/>
    </source>
</evidence>
<dbReference type="SUPFAM" id="SSF46973">
    <property type="entry name" value="Enzyme IIa from lactose specific PTS, IIa-lac"/>
    <property type="match status" value="1"/>
</dbReference>
<dbReference type="EMBL" id="JACOPQ010000007">
    <property type="protein sequence ID" value="MBC5737493.1"/>
    <property type="molecule type" value="Genomic_DNA"/>
</dbReference>
<keyword evidence="6" id="KW-0479">Metal-binding</keyword>
<feature type="active site" description="Tele-phosphohistidine intermediate" evidence="5">
    <location>
        <position position="75"/>
    </location>
</feature>
<evidence type="ECO:0000256" key="7">
    <source>
        <dbReference type="PROSITE-ProRule" id="PRU00418"/>
    </source>
</evidence>
<evidence type="ECO:0000256" key="5">
    <source>
        <dbReference type="PIRSR" id="PIRSR000699-1"/>
    </source>
</evidence>
<keyword evidence="2" id="KW-0762">Sugar transport</keyword>
<gene>
    <name evidence="8" type="ORF">H8S62_10795</name>
</gene>
<comment type="caution">
    <text evidence="8">The sequence shown here is derived from an EMBL/GenBank/DDBJ whole genome shotgun (WGS) entry which is preliminary data.</text>
</comment>
<feature type="modified residue" description="Phosphohistidine; by HPr" evidence="7">
    <location>
        <position position="75"/>
    </location>
</feature>
<comment type="cofactor">
    <cofactor evidence="6">
        <name>Mg(2+)</name>
        <dbReference type="ChEBI" id="CHEBI:18420"/>
    </cofactor>
    <text evidence="6">Binds 1 Mg(2+) ion per trimer.</text>
</comment>
<sequence length="107" mass="11171">MDNNLLAFSIIAEAGDAKSAALEAASAALERDFSQAKASMEACEKALTSAHEIQTGMLREEMAGEGQAVGLLMVHAQDHLSGAGMARDLGGLIIRLCEQVAELEGKL</sequence>
<dbReference type="PANTHER" id="PTHR34382">
    <property type="entry name" value="PTS SYSTEM N,N'-DIACETYLCHITOBIOSE-SPECIFIC EIIA COMPONENT"/>
    <property type="match status" value="1"/>
</dbReference>
<dbReference type="InterPro" id="IPR036542">
    <property type="entry name" value="PTS_IIA_lac/cel_sf"/>
</dbReference>
<evidence type="ECO:0000256" key="6">
    <source>
        <dbReference type="PIRSR" id="PIRSR000699-2"/>
    </source>
</evidence>
<dbReference type="AlphaFoldDB" id="A0A8J6MGV2"/>
<dbReference type="PIRSF" id="PIRSF000699">
    <property type="entry name" value="PTS_IILac_III"/>
    <property type="match status" value="1"/>
</dbReference>
<proteinExistence type="predicted"/>
<organism evidence="8 9">
    <name type="scientific">Lawsonibacter faecis</name>
    <dbReference type="NCBI Taxonomy" id="2763052"/>
    <lineage>
        <taxon>Bacteria</taxon>
        <taxon>Bacillati</taxon>
        <taxon>Bacillota</taxon>
        <taxon>Clostridia</taxon>
        <taxon>Eubacteriales</taxon>
        <taxon>Oscillospiraceae</taxon>
        <taxon>Lawsonibacter</taxon>
    </lineage>
</organism>
<name>A0A8J6MGV2_9FIRM</name>
<dbReference type="Gene3D" id="1.20.58.80">
    <property type="entry name" value="Phosphotransferase system, lactose/cellobiose-type IIA subunit"/>
    <property type="match status" value="1"/>
</dbReference>